<proteinExistence type="predicted"/>
<name>A0A2Z3GP99_9BACT</name>
<dbReference type="Pfam" id="PF09234">
    <property type="entry name" value="DUF1963"/>
    <property type="match status" value="1"/>
</dbReference>
<dbReference type="PANTHER" id="PTHR36436:SF6">
    <property type="entry name" value="SLL5081 PROTEIN"/>
    <property type="match status" value="1"/>
</dbReference>
<organism evidence="1 2">
    <name type="scientific">Hymenobacter nivis</name>
    <dbReference type="NCBI Taxonomy" id="1850093"/>
    <lineage>
        <taxon>Bacteria</taxon>
        <taxon>Pseudomonadati</taxon>
        <taxon>Bacteroidota</taxon>
        <taxon>Cytophagia</taxon>
        <taxon>Cytophagales</taxon>
        <taxon>Hymenobacteraceae</taxon>
        <taxon>Hymenobacter</taxon>
    </lineage>
</organism>
<dbReference type="OrthoDB" id="57088at2"/>
<protein>
    <recommendedName>
        <fullName evidence="3">DUF1963 domain-containing protein</fullName>
    </recommendedName>
</protein>
<dbReference type="Proteomes" id="UP000245999">
    <property type="component" value="Chromosome"/>
</dbReference>
<dbReference type="EMBL" id="CP029145">
    <property type="protein sequence ID" value="AWM33497.1"/>
    <property type="molecule type" value="Genomic_DNA"/>
</dbReference>
<dbReference type="KEGG" id="hnv:DDQ68_12295"/>
<dbReference type="AlphaFoldDB" id="A0A2Z3GP99"/>
<dbReference type="InterPro" id="IPR035948">
    <property type="entry name" value="YwqG-like_sf"/>
</dbReference>
<accession>A0A2Z3GP99</accession>
<dbReference type="RefSeq" id="WP_109656572.1">
    <property type="nucleotide sequence ID" value="NZ_CP029145.1"/>
</dbReference>
<reference evidence="2" key="1">
    <citation type="submission" date="2018-04" db="EMBL/GenBank/DDBJ databases">
        <title>Complete genome of Antarctic heterotrophic bacterium Hymenobacter nivis.</title>
        <authorList>
            <person name="Terashima M."/>
        </authorList>
    </citation>
    <scope>NUCLEOTIDE SEQUENCE [LARGE SCALE GENOMIC DNA]</scope>
    <source>
        <strain evidence="2">NBRC 111535</strain>
    </source>
</reference>
<sequence>MLPDFLGEFRPQLENYKLDYLKLGAQPLGASAPTALTQSKLLGQPYLPAGTPYPHDKLGQPIILLAQINFAGAPALPPYPTAGILQLFVSPTEWCDIDDYCVLFHPDTSAGAQIDFSFLTPTSTPTPQLAGSTR</sequence>
<dbReference type="InterPro" id="IPR015315">
    <property type="entry name" value="DUF1963"/>
</dbReference>
<keyword evidence="2" id="KW-1185">Reference proteome</keyword>
<gene>
    <name evidence="1" type="ORF">DDQ68_12295</name>
</gene>
<dbReference type="SUPFAM" id="SSF103032">
    <property type="entry name" value="Hypothetical protein YwqG"/>
    <property type="match status" value="1"/>
</dbReference>
<evidence type="ECO:0008006" key="3">
    <source>
        <dbReference type="Google" id="ProtNLM"/>
    </source>
</evidence>
<evidence type="ECO:0000313" key="2">
    <source>
        <dbReference type="Proteomes" id="UP000245999"/>
    </source>
</evidence>
<dbReference type="PANTHER" id="PTHR36436">
    <property type="entry name" value="SLL5081 PROTEIN"/>
    <property type="match status" value="1"/>
</dbReference>
<evidence type="ECO:0000313" key="1">
    <source>
        <dbReference type="EMBL" id="AWM33497.1"/>
    </source>
</evidence>
<dbReference type="Gene3D" id="2.30.320.10">
    <property type="entry name" value="YwqG-like"/>
    <property type="match status" value="1"/>
</dbReference>